<reference evidence="1 2" key="1">
    <citation type="submission" date="2020-01" db="EMBL/GenBank/DDBJ databases">
        <title>Genetics and antimicrobial susceptibilities of Nocardia species isolated from the soil; a comparison with species isolated from humans.</title>
        <authorList>
            <person name="Carrasco G."/>
            <person name="Monzon S."/>
            <person name="Sansegundo M."/>
            <person name="Garcia E."/>
            <person name="Garrido N."/>
            <person name="Medina M.J."/>
            <person name="Villalon P."/>
            <person name="Ramirez-Arocha A.C."/>
            <person name="Jimenez P."/>
            <person name="Cuesta I."/>
            <person name="Valdezate S."/>
        </authorList>
    </citation>
    <scope>NUCLEOTIDE SEQUENCE [LARGE SCALE GENOMIC DNA]</scope>
    <source>
        <strain evidence="1 2">CNM20110626</strain>
    </source>
</reference>
<accession>A0A6P1CML3</accession>
<proteinExistence type="predicted"/>
<evidence type="ECO:0000313" key="1">
    <source>
        <dbReference type="EMBL" id="NEW33811.1"/>
    </source>
</evidence>
<evidence type="ECO:0000313" key="2">
    <source>
        <dbReference type="Proteomes" id="UP000471166"/>
    </source>
</evidence>
<sequence length="110" mass="12581">MKSYDEYAQTARIGYPFSNSTEWDIWHDNVCEGGGDESRRCINDDDEVGCPLILLALTERHPAEFTGPRGRYRCTEKVTPADSRRAEREAERAAIEEQHYGPLFELGEVQ</sequence>
<dbReference type="AlphaFoldDB" id="A0A6P1CML3"/>
<dbReference type="EMBL" id="JAAGVB010000020">
    <property type="protein sequence ID" value="NEW33811.1"/>
    <property type="molecule type" value="Genomic_DNA"/>
</dbReference>
<organism evidence="1 2">
    <name type="scientific">Nocardia cyriacigeorgica</name>
    <dbReference type="NCBI Taxonomy" id="135487"/>
    <lineage>
        <taxon>Bacteria</taxon>
        <taxon>Bacillati</taxon>
        <taxon>Actinomycetota</taxon>
        <taxon>Actinomycetes</taxon>
        <taxon>Mycobacteriales</taxon>
        <taxon>Nocardiaceae</taxon>
        <taxon>Nocardia</taxon>
    </lineage>
</organism>
<dbReference type="Proteomes" id="UP000471166">
    <property type="component" value="Unassembled WGS sequence"/>
</dbReference>
<comment type="caution">
    <text evidence="1">The sequence shown here is derived from an EMBL/GenBank/DDBJ whole genome shotgun (WGS) entry which is preliminary data.</text>
</comment>
<gene>
    <name evidence="1" type="ORF">GV791_14730</name>
</gene>
<dbReference type="RefSeq" id="WP_163845175.1">
    <property type="nucleotide sequence ID" value="NZ_JAAGVB010000020.1"/>
</dbReference>
<name>A0A6P1CML3_9NOCA</name>
<protein>
    <submittedName>
        <fullName evidence="1">Uncharacterized protein</fullName>
    </submittedName>
</protein>